<dbReference type="Gene3D" id="3.30.2350.20">
    <property type="entry name" value="TruD, catalytic domain"/>
    <property type="match status" value="2"/>
</dbReference>
<dbReference type="EC" id="5.4.99.27" evidence="4"/>
<comment type="function">
    <text evidence="4">Responsible for synthesis of pseudouridine from uracil-13 in transfer RNAs.</text>
</comment>
<protein>
    <recommendedName>
        <fullName evidence="4">tRNA pseudouridine synthase D</fullName>
        <ecNumber evidence="4">5.4.99.27</ecNumber>
    </recommendedName>
    <alternativeName>
        <fullName evidence="4">tRNA pseudouridine(13) synthase</fullName>
    </alternativeName>
    <alternativeName>
        <fullName evidence="4">tRNA pseudouridylate synthase D</fullName>
    </alternativeName>
    <alternativeName>
        <fullName evidence="4">tRNA-uridine isomerase D</fullName>
    </alternativeName>
</protein>
<dbReference type="PROSITE" id="PS50984">
    <property type="entry name" value="TRUD"/>
    <property type="match status" value="1"/>
</dbReference>
<proteinExistence type="inferred from homology"/>
<dbReference type="GO" id="GO:0005829">
    <property type="term" value="C:cytosol"/>
    <property type="evidence" value="ECO:0007669"/>
    <property type="project" value="TreeGrafter"/>
</dbReference>
<feature type="active site" description="Nucleophile" evidence="4">
    <location>
        <position position="108"/>
    </location>
</feature>
<reference evidence="6 7" key="1">
    <citation type="submission" date="2017-08" db="EMBL/GenBank/DDBJ databases">
        <title>Fine stratification of microbial communities through a metagenomic profile of the photic zone.</title>
        <authorList>
            <person name="Haro-Moreno J.M."/>
            <person name="Lopez-Perez M."/>
            <person name="De La Torre J."/>
            <person name="Picazo A."/>
            <person name="Camacho A."/>
            <person name="Rodriguez-Valera F."/>
        </authorList>
    </citation>
    <scope>NUCLEOTIDE SEQUENCE [LARGE SCALE GENOMIC DNA]</scope>
    <source>
        <strain evidence="6">MED-G24</strain>
    </source>
</reference>
<dbReference type="InterPro" id="IPR042214">
    <property type="entry name" value="TruD_catalytic"/>
</dbReference>
<evidence type="ECO:0000256" key="1">
    <source>
        <dbReference type="ARBA" id="ARBA00007953"/>
    </source>
</evidence>
<dbReference type="GO" id="GO:0031119">
    <property type="term" value="P:tRNA pseudouridine synthesis"/>
    <property type="evidence" value="ECO:0007669"/>
    <property type="project" value="UniProtKB-UniRule"/>
</dbReference>
<evidence type="ECO:0000256" key="4">
    <source>
        <dbReference type="HAMAP-Rule" id="MF_01082"/>
    </source>
</evidence>
<dbReference type="AlphaFoldDB" id="A0A2A5WYZ6"/>
<name>A0A2A5WYZ6_9GAMM</name>
<dbReference type="SUPFAM" id="SSF55120">
    <property type="entry name" value="Pseudouridine synthase"/>
    <property type="match status" value="1"/>
</dbReference>
<comment type="caution">
    <text evidence="6">The sequence shown here is derived from an EMBL/GenBank/DDBJ whole genome shotgun (WGS) entry which is preliminary data.</text>
</comment>
<keyword evidence="3 4" id="KW-0413">Isomerase</keyword>
<dbReference type="InterPro" id="IPR001656">
    <property type="entry name" value="PsdUridine_synth_TruD"/>
</dbReference>
<dbReference type="HAMAP" id="MF_01082">
    <property type="entry name" value="TruD"/>
    <property type="match status" value="1"/>
</dbReference>
<keyword evidence="2 4" id="KW-0819">tRNA processing</keyword>
<sequence length="344" mass="38502">MSRAMSSPQHDAIVADGDVTDLDFSDTSNSSHLAWAYAIGRPSCSGIIRQFHDDFVVSEILGFEPGGVGEHVYLEVEKCGVNTSWLATQFARFCGVRTRDIGYAGRKDRHARTRQWFSCWLPGRKDPDWSALAIDGATILRSIRHTHKLKRGRHEGNAFEVLVREVPTSGLTECMARLSRLSEEGFPNYFGEQRFGRSLGNLQRAKILLQVDSGNTATNTRDIGREDRGLAISAARALMFNRAVSEMVNRAWHEIGAGEEAWLPGSYRYEDNPSANQFGLIPAWFNGLKMLGVKAMRRPVKMIPRRLSWDVTDGGIKLSFELPRGSYATSLLRELFDYRVAVAS</sequence>
<dbReference type="GO" id="GO:0003723">
    <property type="term" value="F:RNA binding"/>
    <property type="evidence" value="ECO:0007669"/>
    <property type="project" value="InterPro"/>
</dbReference>
<evidence type="ECO:0000256" key="2">
    <source>
        <dbReference type="ARBA" id="ARBA00022694"/>
    </source>
</evidence>
<organism evidence="6 7">
    <name type="scientific">OM182 bacterium MED-G24</name>
    <dbReference type="NCBI Taxonomy" id="1986255"/>
    <lineage>
        <taxon>Bacteria</taxon>
        <taxon>Pseudomonadati</taxon>
        <taxon>Pseudomonadota</taxon>
        <taxon>Gammaproteobacteria</taxon>
        <taxon>OMG group</taxon>
        <taxon>OM182 clade</taxon>
    </lineage>
</organism>
<dbReference type="InterPro" id="IPR020103">
    <property type="entry name" value="PsdUridine_synth_cat_dom_sf"/>
</dbReference>
<feature type="domain" description="TRUD" evidence="5">
    <location>
        <begin position="185"/>
        <end position="344"/>
    </location>
</feature>
<dbReference type="PANTHER" id="PTHR47811">
    <property type="entry name" value="TRNA PSEUDOURIDINE SYNTHASE D"/>
    <property type="match status" value="1"/>
</dbReference>
<dbReference type="Proteomes" id="UP000219327">
    <property type="component" value="Unassembled WGS sequence"/>
</dbReference>
<comment type="catalytic activity">
    <reaction evidence="4">
        <text>uridine(13) in tRNA = pseudouridine(13) in tRNA</text>
        <dbReference type="Rhea" id="RHEA:42540"/>
        <dbReference type="Rhea" id="RHEA-COMP:10105"/>
        <dbReference type="Rhea" id="RHEA-COMP:10106"/>
        <dbReference type="ChEBI" id="CHEBI:65314"/>
        <dbReference type="ChEBI" id="CHEBI:65315"/>
        <dbReference type="EC" id="5.4.99.27"/>
    </reaction>
</comment>
<dbReference type="PROSITE" id="PS01268">
    <property type="entry name" value="UPF0024"/>
    <property type="match status" value="1"/>
</dbReference>
<evidence type="ECO:0000313" key="6">
    <source>
        <dbReference type="EMBL" id="PDH41296.1"/>
    </source>
</evidence>
<evidence type="ECO:0000313" key="7">
    <source>
        <dbReference type="Proteomes" id="UP000219327"/>
    </source>
</evidence>
<dbReference type="InterPro" id="IPR050170">
    <property type="entry name" value="TruD_pseudoU_synthase"/>
</dbReference>
<dbReference type="InterPro" id="IPR020119">
    <property type="entry name" value="PsdUridine_synth_TruD_CS"/>
</dbReference>
<gene>
    <name evidence="4" type="primary">truD</name>
    <name evidence="6" type="ORF">CNE99_02060</name>
</gene>
<evidence type="ECO:0000256" key="3">
    <source>
        <dbReference type="ARBA" id="ARBA00023235"/>
    </source>
</evidence>
<evidence type="ECO:0000259" key="5">
    <source>
        <dbReference type="PROSITE" id="PS50984"/>
    </source>
</evidence>
<comment type="similarity">
    <text evidence="1 4">Belongs to the pseudouridine synthase TruD family.</text>
</comment>
<dbReference type="GO" id="GO:0160150">
    <property type="term" value="F:tRNA pseudouridine(13) synthase activity"/>
    <property type="evidence" value="ECO:0007669"/>
    <property type="project" value="UniProtKB-EC"/>
</dbReference>
<accession>A0A2A5WYZ6</accession>
<dbReference type="PANTHER" id="PTHR47811:SF1">
    <property type="entry name" value="TRNA PSEUDOURIDINE SYNTHASE D"/>
    <property type="match status" value="1"/>
</dbReference>
<dbReference type="EMBL" id="NTKD01000005">
    <property type="protein sequence ID" value="PDH41296.1"/>
    <property type="molecule type" value="Genomic_DNA"/>
</dbReference>
<dbReference type="Pfam" id="PF01142">
    <property type="entry name" value="TruD"/>
    <property type="match status" value="2"/>
</dbReference>
<dbReference type="InterPro" id="IPR011760">
    <property type="entry name" value="PsdUridine_synth_TruD_insert"/>
</dbReference>